<gene>
    <name evidence="1" type="ORF">JENST_92</name>
</gene>
<dbReference type="EMBL" id="KT151955">
    <property type="protein sequence ID" value="ALA07221.1"/>
    <property type="molecule type" value="Genomic_DNA"/>
</dbReference>
<dbReference type="KEGG" id="vg:26626040"/>
<sequence>MLNICVTKKGATAYEDDFMNFNCLCKECHEEEEEYWAERWAEYYAGRL</sequence>
<dbReference type="Proteomes" id="UP000208104">
    <property type="component" value="Segment"/>
</dbReference>
<evidence type="ECO:0000313" key="2">
    <source>
        <dbReference type="Proteomes" id="UP000208104"/>
    </source>
</evidence>
<dbReference type="GeneID" id="26626040"/>
<keyword evidence="2" id="KW-1185">Reference proteome</keyword>
<proteinExistence type="predicted"/>
<organism evidence="1 2">
    <name type="scientific">Brevibacillus phage Jenst</name>
    <dbReference type="NCBI Taxonomy" id="1691954"/>
    <lineage>
        <taxon>Viruses</taxon>
        <taxon>Duplodnaviria</taxon>
        <taxon>Heunggongvirae</taxon>
        <taxon>Uroviricota</taxon>
        <taxon>Caudoviricetes</taxon>
        <taxon>Jenstvirus</taxon>
        <taxon>Jenstvirus jenst</taxon>
    </lineage>
</organism>
<evidence type="ECO:0000313" key="1">
    <source>
        <dbReference type="EMBL" id="ALA07221.1"/>
    </source>
</evidence>
<reference evidence="1 2" key="1">
    <citation type="journal article" date="2015" name="Genome Announc.">
        <title>Genome Sequences of Five Additional Brevibacillus laterosporus Bacteriophages.</title>
        <authorList>
            <person name="Merrill B.D."/>
            <person name="Berg J.A."/>
            <person name="Graves K.A."/>
            <person name="Ward A.T."/>
            <person name="Hilton J.A."/>
            <person name="Wake B.N."/>
            <person name="Grose J.H."/>
            <person name="Breakwell D.P."/>
            <person name="Burnett S.H."/>
        </authorList>
    </citation>
    <scope>NUCLEOTIDE SEQUENCE [LARGE SCALE GENOMIC DNA]</scope>
</reference>
<dbReference type="RefSeq" id="YP_009199153.1">
    <property type="nucleotide sequence ID" value="NC_028805.1"/>
</dbReference>
<name>A0A0K2CN70_9CAUD</name>
<accession>A0A0K2CN70</accession>
<protein>
    <submittedName>
        <fullName evidence="1">Uncharacterized protein</fullName>
    </submittedName>
</protein>